<dbReference type="STRING" id="1209989.TepRe1_1029"/>
<keyword evidence="2" id="KW-1185">Reference proteome</keyword>
<reference evidence="2" key="1">
    <citation type="journal article" date="2013" name="Genome Announc.">
        <title>First genome sequence of a syntrophic acetate-oxidizing bacterium, Tepidanaerobacter acetatoxydans strain Re1.</title>
        <authorList>
            <person name="Manzoor S."/>
            <person name="Bongcam-Rudloff E."/>
            <person name="Schnurer A."/>
            <person name="Muller B."/>
        </authorList>
    </citation>
    <scope>NUCLEOTIDE SEQUENCE [LARGE SCALE GENOMIC DNA]</scope>
    <source>
        <strain evidence="2">Re1</strain>
    </source>
</reference>
<dbReference type="RefSeq" id="WP_013778100.1">
    <property type="nucleotide sequence ID" value="NC_015519.1"/>
</dbReference>
<dbReference type="KEGG" id="tae:TepiRe1_1128"/>
<organism evidence="1 2">
    <name type="scientific">Tepidanaerobacter acetatoxydans (strain DSM 21804 / JCM 16047 / Re1)</name>
    <dbReference type="NCBI Taxonomy" id="1209989"/>
    <lineage>
        <taxon>Bacteria</taxon>
        <taxon>Bacillati</taxon>
        <taxon>Bacillota</taxon>
        <taxon>Clostridia</taxon>
        <taxon>Thermosediminibacterales</taxon>
        <taxon>Tepidanaerobacteraceae</taxon>
        <taxon>Tepidanaerobacter</taxon>
    </lineage>
</organism>
<evidence type="ECO:0000313" key="1">
    <source>
        <dbReference type="EMBL" id="CDI40581.1"/>
    </source>
</evidence>
<dbReference type="AlphaFoldDB" id="F4LSB1"/>
<proteinExistence type="predicted"/>
<dbReference type="OrthoDB" id="1726971at2"/>
<dbReference type="HOGENOM" id="CLU_1991583_0_0_9"/>
<accession>F4LSB1</accession>
<sequence length="125" mass="14923">MRKERAFQIKTPSGWKVAGKVLNIKGDWCFYREIYSAKHAFHTFEAWSLQSILVPVLQADNVKYIYQYDRESQKMYRILFEEFVDKSVERDFGEGKQLYCSTKYFSEVKGMKRIKKWINSVELVA</sequence>
<dbReference type="KEGG" id="tep:TepRe1_1029"/>
<name>F4LSB1_TEPAE</name>
<gene>
    <name evidence="1" type="ordered locus">TEPIRE1_1128</name>
</gene>
<dbReference type="Proteomes" id="UP000010802">
    <property type="component" value="Chromosome"/>
</dbReference>
<dbReference type="EMBL" id="HF563609">
    <property type="protein sequence ID" value="CDI40581.1"/>
    <property type="molecule type" value="Genomic_DNA"/>
</dbReference>
<protein>
    <submittedName>
        <fullName evidence="1">Uncharacterized protein</fullName>
    </submittedName>
</protein>
<evidence type="ECO:0000313" key="2">
    <source>
        <dbReference type="Proteomes" id="UP000010802"/>
    </source>
</evidence>